<evidence type="ECO:0000313" key="1">
    <source>
        <dbReference type="EMBL" id="KAG2945411.1"/>
    </source>
</evidence>
<gene>
    <name evidence="1" type="ORF">PC117_g8474</name>
</gene>
<evidence type="ECO:0000313" key="2">
    <source>
        <dbReference type="Proteomes" id="UP000736787"/>
    </source>
</evidence>
<comment type="caution">
    <text evidence="1">The sequence shown here is derived from an EMBL/GenBank/DDBJ whole genome shotgun (WGS) entry which is preliminary data.</text>
</comment>
<sequence length="41" mass="4744">MPPMCVAFPFKSLLVRCHHSPHILTPLRVQTNLGRLLFRCL</sequence>
<protein>
    <submittedName>
        <fullName evidence="1">Uncharacterized protein</fullName>
    </submittedName>
</protein>
<reference evidence="1" key="1">
    <citation type="submission" date="2018-10" db="EMBL/GenBank/DDBJ databases">
        <title>Effector identification in a new, highly contiguous assembly of the strawberry crown rot pathogen Phytophthora cactorum.</title>
        <authorList>
            <person name="Armitage A.D."/>
            <person name="Nellist C.F."/>
            <person name="Bates H."/>
            <person name="Vickerstaff R.J."/>
            <person name="Harrison R.J."/>
        </authorList>
    </citation>
    <scope>NUCLEOTIDE SEQUENCE</scope>
    <source>
        <strain evidence="1">4040</strain>
    </source>
</reference>
<name>A0A8T1E1M2_9STRA</name>
<organism evidence="1 2">
    <name type="scientific">Phytophthora cactorum</name>
    <dbReference type="NCBI Taxonomy" id="29920"/>
    <lineage>
        <taxon>Eukaryota</taxon>
        <taxon>Sar</taxon>
        <taxon>Stramenopiles</taxon>
        <taxon>Oomycota</taxon>
        <taxon>Peronosporomycetes</taxon>
        <taxon>Peronosporales</taxon>
        <taxon>Peronosporaceae</taxon>
        <taxon>Phytophthora</taxon>
    </lineage>
</organism>
<proteinExistence type="predicted"/>
<accession>A0A8T1E1M2</accession>
<dbReference type="EMBL" id="RCMK01000183">
    <property type="protein sequence ID" value="KAG2945411.1"/>
    <property type="molecule type" value="Genomic_DNA"/>
</dbReference>
<dbReference type="Proteomes" id="UP000736787">
    <property type="component" value="Unassembled WGS sequence"/>
</dbReference>
<dbReference type="AlphaFoldDB" id="A0A8T1E1M2"/>